<dbReference type="OrthoDB" id="6354463at2759"/>
<protein>
    <submittedName>
        <fullName evidence="1">Uncharacterized protein</fullName>
    </submittedName>
</protein>
<dbReference type="Proteomes" id="UP000324222">
    <property type="component" value="Unassembled WGS sequence"/>
</dbReference>
<evidence type="ECO:0000313" key="2">
    <source>
        <dbReference type="Proteomes" id="UP000324222"/>
    </source>
</evidence>
<name>A0A5B7E067_PORTR</name>
<evidence type="ECO:0000313" key="1">
    <source>
        <dbReference type="EMBL" id="MPC26789.1"/>
    </source>
</evidence>
<dbReference type="EMBL" id="VSRR010001652">
    <property type="protein sequence ID" value="MPC26789.1"/>
    <property type="molecule type" value="Genomic_DNA"/>
</dbReference>
<sequence>MMALVREDLRQSSAASNLVFNEKVKALIKEGRDIAHFAFGQSPFPIPECLTKAVQDYAHVHDYLPMAGACPRFIPEHLLASVSQLTPSVLGHIFTLRFVYVYTILLTLARVYGGQKINDHSLHYFNPHTSFWSCIKSPISNQNRYENASWY</sequence>
<proteinExistence type="predicted"/>
<comment type="caution">
    <text evidence="1">The sequence shown here is derived from an EMBL/GenBank/DDBJ whole genome shotgun (WGS) entry which is preliminary data.</text>
</comment>
<accession>A0A5B7E067</accession>
<keyword evidence="2" id="KW-1185">Reference proteome</keyword>
<dbReference type="AlphaFoldDB" id="A0A5B7E067"/>
<gene>
    <name evidence="1" type="ORF">E2C01_019939</name>
</gene>
<organism evidence="1 2">
    <name type="scientific">Portunus trituberculatus</name>
    <name type="common">Swimming crab</name>
    <name type="synonym">Neptunus trituberculatus</name>
    <dbReference type="NCBI Taxonomy" id="210409"/>
    <lineage>
        <taxon>Eukaryota</taxon>
        <taxon>Metazoa</taxon>
        <taxon>Ecdysozoa</taxon>
        <taxon>Arthropoda</taxon>
        <taxon>Crustacea</taxon>
        <taxon>Multicrustacea</taxon>
        <taxon>Malacostraca</taxon>
        <taxon>Eumalacostraca</taxon>
        <taxon>Eucarida</taxon>
        <taxon>Decapoda</taxon>
        <taxon>Pleocyemata</taxon>
        <taxon>Brachyura</taxon>
        <taxon>Eubrachyura</taxon>
        <taxon>Portunoidea</taxon>
        <taxon>Portunidae</taxon>
        <taxon>Portuninae</taxon>
        <taxon>Portunus</taxon>
    </lineage>
</organism>
<reference evidence="1 2" key="1">
    <citation type="submission" date="2019-05" db="EMBL/GenBank/DDBJ databases">
        <title>Another draft genome of Portunus trituberculatus and its Hox gene families provides insights of decapod evolution.</title>
        <authorList>
            <person name="Jeong J.-H."/>
            <person name="Song I."/>
            <person name="Kim S."/>
            <person name="Choi T."/>
            <person name="Kim D."/>
            <person name="Ryu S."/>
            <person name="Kim W."/>
        </authorList>
    </citation>
    <scope>NUCLEOTIDE SEQUENCE [LARGE SCALE GENOMIC DNA]</scope>
    <source>
        <tissue evidence="1">Muscle</tissue>
    </source>
</reference>